<dbReference type="EMBL" id="CAKXAJ010026107">
    <property type="protein sequence ID" value="CAH2256326.1"/>
    <property type="molecule type" value="Genomic_DNA"/>
</dbReference>
<feature type="region of interest" description="Disordered" evidence="1">
    <location>
        <begin position="25"/>
        <end position="44"/>
    </location>
</feature>
<evidence type="ECO:0000313" key="3">
    <source>
        <dbReference type="Proteomes" id="UP000838756"/>
    </source>
</evidence>
<evidence type="ECO:0000313" key="2">
    <source>
        <dbReference type="EMBL" id="CAH2256326.1"/>
    </source>
</evidence>
<evidence type="ECO:0000256" key="1">
    <source>
        <dbReference type="SAM" id="MobiDB-lite"/>
    </source>
</evidence>
<keyword evidence="3" id="KW-1185">Reference proteome</keyword>
<dbReference type="AlphaFoldDB" id="A0A8S4S6Y8"/>
<organism evidence="2 3">
    <name type="scientific">Pararge aegeria aegeria</name>
    <dbReference type="NCBI Taxonomy" id="348720"/>
    <lineage>
        <taxon>Eukaryota</taxon>
        <taxon>Metazoa</taxon>
        <taxon>Ecdysozoa</taxon>
        <taxon>Arthropoda</taxon>
        <taxon>Hexapoda</taxon>
        <taxon>Insecta</taxon>
        <taxon>Pterygota</taxon>
        <taxon>Neoptera</taxon>
        <taxon>Endopterygota</taxon>
        <taxon>Lepidoptera</taxon>
        <taxon>Glossata</taxon>
        <taxon>Ditrysia</taxon>
        <taxon>Papilionoidea</taxon>
        <taxon>Nymphalidae</taxon>
        <taxon>Satyrinae</taxon>
        <taxon>Satyrini</taxon>
        <taxon>Parargina</taxon>
        <taxon>Pararge</taxon>
    </lineage>
</organism>
<dbReference type="OrthoDB" id="7486291at2759"/>
<protein>
    <submittedName>
        <fullName evidence="2">Jg3576 protein</fullName>
    </submittedName>
</protein>
<proteinExistence type="predicted"/>
<reference evidence="2" key="1">
    <citation type="submission" date="2022-03" db="EMBL/GenBank/DDBJ databases">
        <authorList>
            <person name="Lindestad O."/>
        </authorList>
    </citation>
    <scope>NUCLEOTIDE SEQUENCE</scope>
</reference>
<dbReference type="Proteomes" id="UP000838756">
    <property type="component" value="Unassembled WGS sequence"/>
</dbReference>
<sequence>MIQQPFLREKKEPIKVDISVKLIPKPRKKEKKRRESHIEEVVSPDRNKGVKNSISMEVTDRNVHILKETVEIVDAKDKECTESVVKDDINGAVLETFSEAKTSPNLQPDSVNVEDIVQENLNENLIIDNALHKNENLDLEINSDDSSKNAEAVNAIFIENEPDQHVEVKDDE</sequence>
<accession>A0A8S4S6Y8</accession>
<comment type="caution">
    <text evidence="2">The sequence shown here is derived from an EMBL/GenBank/DDBJ whole genome shotgun (WGS) entry which is preliminary data.</text>
</comment>
<feature type="compositionally biased region" description="Basic residues" evidence="1">
    <location>
        <begin position="25"/>
        <end position="35"/>
    </location>
</feature>
<gene>
    <name evidence="2" type="primary">jg3576</name>
    <name evidence="2" type="ORF">PAEG_LOCUS22896</name>
</gene>
<name>A0A8S4S6Y8_9NEOP</name>